<feature type="domain" description="4-oxalocrotonate tautomerase-like" evidence="5">
    <location>
        <begin position="27"/>
        <end position="86"/>
    </location>
</feature>
<dbReference type="Pfam" id="PF01361">
    <property type="entry name" value="Tautomerase"/>
    <property type="match status" value="1"/>
</dbReference>
<evidence type="ECO:0000256" key="2">
    <source>
        <dbReference type="ARBA" id="ARBA00023235"/>
    </source>
</evidence>
<evidence type="ECO:0000313" key="7">
    <source>
        <dbReference type="Proteomes" id="UP001165583"/>
    </source>
</evidence>
<dbReference type="RefSeq" id="WP_260047516.1">
    <property type="nucleotide sequence ID" value="NZ_JANZXA010000014.1"/>
</dbReference>
<dbReference type="EC" id="5.3.2.-" evidence="3"/>
<feature type="compositionally biased region" description="Basic residues" evidence="4">
    <location>
        <begin position="1"/>
        <end position="17"/>
    </location>
</feature>
<dbReference type="PANTHER" id="PTHR35530:SF1">
    <property type="entry name" value="2-HYDROXYMUCONATE TAUTOMERASE"/>
    <property type="match status" value="1"/>
</dbReference>
<name>A0ABT2I994_9SPHN</name>
<evidence type="ECO:0000313" key="6">
    <source>
        <dbReference type="EMBL" id="MCT2401400.1"/>
    </source>
</evidence>
<comment type="caution">
    <text evidence="6">The sequence shown here is derived from an EMBL/GenBank/DDBJ whole genome shotgun (WGS) entry which is preliminary data.</text>
</comment>
<dbReference type="Proteomes" id="UP001165583">
    <property type="component" value="Unassembled WGS sequence"/>
</dbReference>
<sequence>MTGRRRRPAGKRRSAARRRTDREDWMPIISVVLGEGRTVEQKRQLCRELTEATVRTLLVRPEQVRVIIQDTPLENYAVAGVTFADRGDFCPEGTMK</sequence>
<dbReference type="InterPro" id="IPR014347">
    <property type="entry name" value="Tautomerase/MIF_sf"/>
</dbReference>
<gene>
    <name evidence="6" type="ORF">NZK81_17760</name>
</gene>
<comment type="similarity">
    <text evidence="1 3">Belongs to the 4-oxalocrotonate tautomerase family.</text>
</comment>
<dbReference type="InterPro" id="IPR018191">
    <property type="entry name" value="4-OT"/>
</dbReference>
<evidence type="ECO:0000256" key="1">
    <source>
        <dbReference type="ARBA" id="ARBA00006723"/>
    </source>
</evidence>
<dbReference type="InterPro" id="IPR004370">
    <property type="entry name" value="4-OT-like_dom"/>
</dbReference>
<dbReference type="NCBIfam" id="TIGR00013">
    <property type="entry name" value="taut"/>
    <property type="match status" value="1"/>
</dbReference>
<proteinExistence type="inferred from homology"/>
<evidence type="ECO:0000256" key="3">
    <source>
        <dbReference type="RuleBase" id="RU362032"/>
    </source>
</evidence>
<dbReference type="SUPFAM" id="SSF55331">
    <property type="entry name" value="Tautomerase/MIF"/>
    <property type="match status" value="1"/>
</dbReference>
<keyword evidence="7" id="KW-1185">Reference proteome</keyword>
<evidence type="ECO:0000256" key="4">
    <source>
        <dbReference type="SAM" id="MobiDB-lite"/>
    </source>
</evidence>
<dbReference type="PANTHER" id="PTHR35530">
    <property type="entry name" value="TAUTOMERASE-RELATED"/>
    <property type="match status" value="1"/>
</dbReference>
<dbReference type="EMBL" id="JANZXA010000014">
    <property type="protein sequence ID" value="MCT2401400.1"/>
    <property type="molecule type" value="Genomic_DNA"/>
</dbReference>
<organism evidence="6 7">
    <name type="scientific">Novosphingobium mangrovi</name>
    <name type="common">ex Huang et al. 2023</name>
    <dbReference type="NCBI Taxonomy" id="2976432"/>
    <lineage>
        <taxon>Bacteria</taxon>
        <taxon>Pseudomonadati</taxon>
        <taxon>Pseudomonadota</taxon>
        <taxon>Alphaproteobacteria</taxon>
        <taxon>Sphingomonadales</taxon>
        <taxon>Sphingomonadaceae</taxon>
        <taxon>Novosphingobium</taxon>
    </lineage>
</organism>
<keyword evidence="2 3" id="KW-0413">Isomerase</keyword>
<dbReference type="Gene3D" id="3.30.429.10">
    <property type="entry name" value="Macrophage Migration Inhibitory Factor"/>
    <property type="match status" value="1"/>
</dbReference>
<accession>A0ABT2I994</accession>
<protein>
    <recommendedName>
        <fullName evidence="3">Tautomerase</fullName>
        <ecNumber evidence="3">5.3.2.-</ecNumber>
    </recommendedName>
</protein>
<reference evidence="6" key="1">
    <citation type="submission" date="2022-09" db="EMBL/GenBank/DDBJ databases">
        <title>Novosphingobium sp. Nov., a polycyclic aromatic hydrocarbon-degrading bacterium isolated form mangrove sediments in HongKong.</title>
        <authorList>
            <person name="Hu Z."/>
        </authorList>
    </citation>
    <scope>NUCLEOTIDE SEQUENCE</scope>
    <source>
        <strain evidence="6">HK4-1</strain>
    </source>
</reference>
<evidence type="ECO:0000259" key="5">
    <source>
        <dbReference type="Pfam" id="PF01361"/>
    </source>
</evidence>
<feature type="region of interest" description="Disordered" evidence="4">
    <location>
        <begin position="1"/>
        <end position="21"/>
    </location>
</feature>